<sequence length="450" mass="50902">MRLSFLRPSAIFCHCNIPMQSRGVRTRTGCWTCRKRRKKCDEKRPYCTNCAALSLRCAGYTIRLRWTEPQQTPKALVKDDPQVRTLPAGSCKDASDTEEPNDRRREAILLYHLRQDGYKSLTDTERGIIYDFIQWGAATLIPGIGTTREKYFEIFAQSKGLLASCLAYHTTLSPKYSGLEDQYYQRSIEVFRRELSDPLFVANEATVYAALMLSSISMNRGVPWTVHVNGIASILDQQKSYACPDGRIKDYTSFMGILDLPTHILGRKTINRNIWYTHCRLRDGIDVVTGLPCSLIDLLSAINQPYVVPMLMNWRIEEGTKKQQQIWDANRHAAIIVGLNPGSIGQGVNTHVRQAVTLLRELKGEISDEFSQVRQALLFPLVITGSQSLSLSDDDKLFIMECISDLADGSLEHNLYYCGAGQILQELWYNDAGRSLQQIAEDLGIEQGLF</sequence>
<reference evidence="1" key="1">
    <citation type="journal article" date="2020" name="Stud. Mycol.">
        <title>101 Dothideomycetes genomes: a test case for predicting lifestyles and emergence of pathogens.</title>
        <authorList>
            <person name="Haridas S."/>
            <person name="Albert R."/>
            <person name="Binder M."/>
            <person name="Bloem J."/>
            <person name="Labutti K."/>
            <person name="Salamov A."/>
            <person name="Andreopoulos B."/>
            <person name="Baker S."/>
            <person name="Barry K."/>
            <person name="Bills G."/>
            <person name="Bluhm B."/>
            <person name="Cannon C."/>
            <person name="Castanera R."/>
            <person name="Culley D."/>
            <person name="Daum C."/>
            <person name="Ezra D."/>
            <person name="Gonzalez J."/>
            <person name="Henrissat B."/>
            <person name="Kuo A."/>
            <person name="Liang C."/>
            <person name="Lipzen A."/>
            <person name="Lutzoni F."/>
            <person name="Magnuson J."/>
            <person name="Mondo S."/>
            <person name="Nolan M."/>
            <person name="Ohm R."/>
            <person name="Pangilinan J."/>
            <person name="Park H.-J."/>
            <person name="Ramirez L."/>
            <person name="Alfaro M."/>
            <person name="Sun H."/>
            <person name="Tritt A."/>
            <person name="Yoshinaga Y."/>
            <person name="Zwiers L.-H."/>
            <person name="Turgeon B."/>
            <person name="Goodwin S."/>
            <person name="Spatafora J."/>
            <person name="Crous P."/>
            <person name="Grigoriev I."/>
        </authorList>
    </citation>
    <scope>NUCLEOTIDE SEQUENCE</scope>
    <source>
        <strain evidence="1">CBS 525.71</strain>
    </source>
</reference>
<protein>
    <submittedName>
        <fullName evidence="1">Uncharacterized protein</fullName>
    </submittedName>
</protein>
<name>A0ACB6RRX0_9PLEO</name>
<comment type="caution">
    <text evidence="1">The sequence shown here is derived from an EMBL/GenBank/DDBJ whole genome shotgun (WGS) entry which is preliminary data.</text>
</comment>
<organism evidence="1 2">
    <name type="scientific">Macroventuria anomochaeta</name>
    <dbReference type="NCBI Taxonomy" id="301207"/>
    <lineage>
        <taxon>Eukaryota</taxon>
        <taxon>Fungi</taxon>
        <taxon>Dikarya</taxon>
        <taxon>Ascomycota</taxon>
        <taxon>Pezizomycotina</taxon>
        <taxon>Dothideomycetes</taxon>
        <taxon>Pleosporomycetidae</taxon>
        <taxon>Pleosporales</taxon>
        <taxon>Pleosporineae</taxon>
        <taxon>Didymellaceae</taxon>
        <taxon>Macroventuria</taxon>
    </lineage>
</organism>
<evidence type="ECO:0000313" key="1">
    <source>
        <dbReference type="EMBL" id="KAF2624452.1"/>
    </source>
</evidence>
<proteinExistence type="predicted"/>
<evidence type="ECO:0000313" key="2">
    <source>
        <dbReference type="Proteomes" id="UP000799754"/>
    </source>
</evidence>
<accession>A0ACB6RRX0</accession>
<dbReference type="EMBL" id="MU006731">
    <property type="protein sequence ID" value="KAF2624452.1"/>
    <property type="molecule type" value="Genomic_DNA"/>
</dbReference>
<keyword evidence="2" id="KW-1185">Reference proteome</keyword>
<dbReference type="Proteomes" id="UP000799754">
    <property type="component" value="Unassembled WGS sequence"/>
</dbReference>
<gene>
    <name evidence="1" type="ORF">BU25DRAFT_161441</name>
</gene>